<keyword evidence="2" id="KW-0812">Transmembrane</keyword>
<evidence type="ECO:0008006" key="5">
    <source>
        <dbReference type="Google" id="ProtNLM"/>
    </source>
</evidence>
<dbReference type="PANTHER" id="PTHR32309">
    <property type="entry name" value="TYROSINE-PROTEIN KINASE"/>
    <property type="match status" value="1"/>
</dbReference>
<proteinExistence type="predicted"/>
<evidence type="ECO:0000256" key="1">
    <source>
        <dbReference type="SAM" id="Coils"/>
    </source>
</evidence>
<dbReference type="Proteomes" id="UP000251634">
    <property type="component" value="Unassembled WGS sequence"/>
</dbReference>
<keyword evidence="1" id="KW-0175">Coiled coil</keyword>
<accession>A0A329TJB6</accession>
<evidence type="ECO:0000256" key="2">
    <source>
        <dbReference type="SAM" id="Phobius"/>
    </source>
</evidence>
<feature type="transmembrane region" description="Helical" evidence="2">
    <location>
        <begin position="308"/>
        <end position="330"/>
    </location>
</feature>
<keyword evidence="2" id="KW-1133">Transmembrane helix</keyword>
<gene>
    <name evidence="3" type="ORF">C4N25_08325</name>
</gene>
<feature type="transmembrane region" description="Helical" evidence="2">
    <location>
        <begin position="30"/>
        <end position="51"/>
    </location>
</feature>
<reference evidence="3 4" key="1">
    <citation type="submission" date="2018-02" db="EMBL/GenBank/DDBJ databases">
        <title>Complete genome sequencing of Faecalibacterium prausnitzii strains isolated from the human gut.</title>
        <authorList>
            <person name="Fitzgerald B.C."/>
            <person name="Shkoporov A.N."/>
            <person name="Ross P.R."/>
            <person name="Hill C."/>
        </authorList>
    </citation>
    <scope>NUCLEOTIDE SEQUENCE [LARGE SCALE GENOMIC DNA]</scope>
    <source>
        <strain evidence="3 4">APC942/8-14-2</strain>
    </source>
</reference>
<evidence type="ECO:0000313" key="3">
    <source>
        <dbReference type="EMBL" id="RAW49502.1"/>
    </source>
</evidence>
<protein>
    <recommendedName>
        <fullName evidence="5">Capsular polysaccharide biosynthesis protein</fullName>
    </recommendedName>
</protein>
<sequence>MMENQPAYGQEDEIDLVALTFTLLRKYRQILAAALACAIIFGAAAGAHTAWGGAVSQDAQKAYESELAEYNRKKESYEAAKQQYSLDIANNEKSQRDTEYAIQNAQEYAENSVWNNLDPYNVRVAQADLYVTTNYQIQPGMAYQNPDRTDSVLSAYASLLGNSSTLSEVAQQFNMQERYLRELVTISSDPDTHLLAITVMSSSEQTSSNILAALLEQVNAMNANITASVGSHTISVIAQSSYSTVSTDLRDAQTENSQNLLSLQTQIDQLQQSRTRLDSNFEDTTKEWESTEEPVLQSTRISSAVLKFGLIGLLVGIVLVCGAGTVQFLVQGKVYSGKELRDTCRLPLLGTLASGKTRQSKQLDAALDRMEHRPDGSTDAEMIRLMAATIASRAPEAKHILITGDLPADQLTALAAALQDTGALRAQVVTAAESILTCATTVPQVTSADAIVLAADCTCSHYTAVNDQNEQIQRLGKNILGCIVFE</sequence>
<dbReference type="RefSeq" id="WP_112115685.1">
    <property type="nucleotide sequence ID" value="NZ_PRKZ01000005.1"/>
</dbReference>
<comment type="caution">
    <text evidence="3">The sequence shown here is derived from an EMBL/GenBank/DDBJ whole genome shotgun (WGS) entry which is preliminary data.</text>
</comment>
<feature type="coiled-coil region" evidence="1">
    <location>
        <begin position="260"/>
        <end position="287"/>
    </location>
</feature>
<keyword evidence="2" id="KW-0472">Membrane</keyword>
<dbReference type="PANTHER" id="PTHR32309:SF31">
    <property type="entry name" value="CAPSULAR EXOPOLYSACCHARIDE FAMILY"/>
    <property type="match status" value="1"/>
</dbReference>
<feature type="coiled-coil region" evidence="1">
    <location>
        <begin position="60"/>
        <end position="87"/>
    </location>
</feature>
<dbReference type="EMBL" id="PRKZ01000005">
    <property type="protein sequence ID" value="RAW49502.1"/>
    <property type="molecule type" value="Genomic_DNA"/>
</dbReference>
<dbReference type="AlphaFoldDB" id="A0A329TJB6"/>
<evidence type="ECO:0000313" key="4">
    <source>
        <dbReference type="Proteomes" id="UP000251634"/>
    </source>
</evidence>
<dbReference type="InterPro" id="IPR050445">
    <property type="entry name" value="Bact_polysacc_biosynth/exp"/>
</dbReference>
<organism evidence="3 4">
    <name type="scientific">Faecalibacterium prausnitzii</name>
    <dbReference type="NCBI Taxonomy" id="853"/>
    <lineage>
        <taxon>Bacteria</taxon>
        <taxon>Bacillati</taxon>
        <taxon>Bacillota</taxon>
        <taxon>Clostridia</taxon>
        <taxon>Eubacteriales</taxon>
        <taxon>Oscillospiraceae</taxon>
        <taxon>Faecalibacterium</taxon>
    </lineage>
</organism>
<name>A0A329TJB6_9FIRM</name>